<keyword evidence="2" id="KW-1185">Reference proteome</keyword>
<organism evidence="1 2">
    <name type="scientific">Eumeta variegata</name>
    <name type="common">Bagworm moth</name>
    <name type="synonym">Eumeta japonica</name>
    <dbReference type="NCBI Taxonomy" id="151549"/>
    <lineage>
        <taxon>Eukaryota</taxon>
        <taxon>Metazoa</taxon>
        <taxon>Ecdysozoa</taxon>
        <taxon>Arthropoda</taxon>
        <taxon>Hexapoda</taxon>
        <taxon>Insecta</taxon>
        <taxon>Pterygota</taxon>
        <taxon>Neoptera</taxon>
        <taxon>Endopterygota</taxon>
        <taxon>Lepidoptera</taxon>
        <taxon>Glossata</taxon>
        <taxon>Ditrysia</taxon>
        <taxon>Tineoidea</taxon>
        <taxon>Psychidae</taxon>
        <taxon>Oiketicinae</taxon>
        <taxon>Eumeta</taxon>
    </lineage>
</organism>
<reference evidence="1 2" key="1">
    <citation type="journal article" date="2019" name="Commun. Biol.">
        <title>The bagworm genome reveals a unique fibroin gene that provides high tensile strength.</title>
        <authorList>
            <person name="Kono N."/>
            <person name="Nakamura H."/>
            <person name="Ohtoshi R."/>
            <person name="Tomita M."/>
            <person name="Numata K."/>
            <person name="Arakawa K."/>
        </authorList>
    </citation>
    <scope>NUCLEOTIDE SEQUENCE [LARGE SCALE GENOMIC DNA]</scope>
</reference>
<accession>A0A4C1U9A1</accession>
<evidence type="ECO:0000313" key="2">
    <source>
        <dbReference type="Proteomes" id="UP000299102"/>
    </source>
</evidence>
<evidence type="ECO:0000313" key="1">
    <source>
        <dbReference type="EMBL" id="GBP22878.1"/>
    </source>
</evidence>
<dbReference type="AlphaFoldDB" id="A0A4C1U9A1"/>
<name>A0A4C1U9A1_EUMVA</name>
<comment type="caution">
    <text evidence="1">The sequence shown here is derived from an EMBL/GenBank/DDBJ whole genome shotgun (WGS) entry which is preliminary data.</text>
</comment>
<sequence>MLITLDESSITQPTKILSRQPTTFRTGLINKARGASGIAPEPGTPLRDCAGIRAALSARRWEITVYKRPDCRGSRLNNANSMGSGPDPLSRFRVKPGYIIAEARRIRETMTV</sequence>
<gene>
    <name evidence="1" type="ORF">EVAR_17232_1</name>
</gene>
<dbReference type="Proteomes" id="UP000299102">
    <property type="component" value="Unassembled WGS sequence"/>
</dbReference>
<protein>
    <submittedName>
        <fullName evidence="1">Uncharacterized protein</fullName>
    </submittedName>
</protein>
<dbReference type="EMBL" id="BGZK01000144">
    <property type="protein sequence ID" value="GBP22878.1"/>
    <property type="molecule type" value="Genomic_DNA"/>
</dbReference>
<proteinExistence type="predicted"/>